<evidence type="ECO:0000313" key="1">
    <source>
        <dbReference type="EMBL" id="EGF83266.1"/>
    </source>
</evidence>
<reference evidence="1 2" key="1">
    <citation type="submission" date="2009-12" db="EMBL/GenBank/DDBJ databases">
        <title>The draft genome of Batrachochytrium dendrobatidis.</title>
        <authorList>
            <consortium name="US DOE Joint Genome Institute (JGI-PGF)"/>
            <person name="Kuo A."/>
            <person name="Salamov A."/>
            <person name="Schmutz J."/>
            <person name="Lucas S."/>
            <person name="Pitluck S."/>
            <person name="Rosenblum E."/>
            <person name="Stajich J."/>
            <person name="Eisen M."/>
            <person name="Grigoriev I.V."/>
        </authorList>
    </citation>
    <scope>NUCLEOTIDE SEQUENCE [LARGE SCALE GENOMIC DNA]</scope>
    <source>
        <strain evidence="2">JAM81 / FGSC 10211</strain>
    </source>
</reference>
<sequence>MAMAGEAVLGISAIQQWEYIEEMRKKLQRKMDVCMTQMQDSSWNQREKGFKALLRLMATFTSEERSVFAIVQREQNCNHDVKISNQVASVLEMLQGVALLHYDSKLKAGAKQNMMLLLTFLPSKSTVVAIAAIEAVQGILIDSSQNIRIFEQIGGVPVVCETLKSKHPEDKNPDRAVGEIIFSKSVELKRESITKLLGPGFVKKLMDIST</sequence>
<dbReference type="RefSeq" id="XP_006676041.1">
    <property type="nucleotide sequence ID" value="XM_006675978.1"/>
</dbReference>
<dbReference type="InParanoid" id="F4NVB6"/>
<dbReference type="SUPFAM" id="SSF48371">
    <property type="entry name" value="ARM repeat"/>
    <property type="match status" value="1"/>
</dbReference>
<dbReference type="HOGENOM" id="CLU_1309896_0_0_1"/>
<protein>
    <submittedName>
        <fullName evidence="1">Uncharacterized protein</fullName>
    </submittedName>
</protein>
<name>F4NVB6_BATDJ</name>
<dbReference type="OrthoDB" id="2145100at2759"/>
<dbReference type="EMBL" id="GL882879">
    <property type="protein sequence ID" value="EGF83266.1"/>
    <property type="molecule type" value="Genomic_DNA"/>
</dbReference>
<dbReference type="PANTHER" id="PTHR34065">
    <property type="entry name" value="CELL DIVISION CONTROL PROTEIN 14"/>
    <property type="match status" value="1"/>
</dbReference>
<dbReference type="AlphaFoldDB" id="F4NVB6"/>
<dbReference type="GeneID" id="18242229"/>
<organism evidence="1 2">
    <name type="scientific">Batrachochytrium dendrobatidis (strain JAM81 / FGSC 10211)</name>
    <name type="common">Frog chytrid fungus</name>
    <dbReference type="NCBI Taxonomy" id="684364"/>
    <lineage>
        <taxon>Eukaryota</taxon>
        <taxon>Fungi</taxon>
        <taxon>Fungi incertae sedis</taxon>
        <taxon>Chytridiomycota</taxon>
        <taxon>Chytridiomycota incertae sedis</taxon>
        <taxon>Chytridiomycetes</taxon>
        <taxon>Rhizophydiales</taxon>
        <taxon>Rhizophydiales incertae sedis</taxon>
        <taxon>Batrachochytrium</taxon>
    </lineage>
</organism>
<dbReference type="PANTHER" id="PTHR34065:SF1">
    <property type="entry name" value="CELL DIVISION CONTROL PROTEIN 14"/>
    <property type="match status" value="1"/>
</dbReference>
<dbReference type="Pfam" id="PF08045">
    <property type="entry name" value="CDC14"/>
    <property type="match status" value="1"/>
</dbReference>
<dbReference type="Proteomes" id="UP000007241">
    <property type="component" value="Unassembled WGS sequence"/>
</dbReference>
<evidence type="ECO:0000313" key="2">
    <source>
        <dbReference type="Proteomes" id="UP000007241"/>
    </source>
</evidence>
<proteinExistence type="predicted"/>
<keyword evidence="2" id="KW-1185">Reference proteome</keyword>
<dbReference type="STRING" id="684364.F4NVB6"/>
<accession>F4NVB6</accession>
<dbReference type="InterPro" id="IPR012535">
    <property type="entry name" value="Cell_div_Cdc14"/>
</dbReference>
<dbReference type="InterPro" id="IPR016024">
    <property type="entry name" value="ARM-type_fold"/>
</dbReference>
<gene>
    <name evidence="1" type="ORF">BATDEDRAFT_85836</name>
</gene>